<dbReference type="Pfam" id="PF04978">
    <property type="entry name" value="MST"/>
    <property type="match status" value="1"/>
</dbReference>
<protein>
    <submittedName>
        <fullName evidence="1">DinB family protein</fullName>
    </submittedName>
</protein>
<comment type="caution">
    <text evidence="1">The sequence shown here is derived from an EMBL/GenBank/DDBJ whole genome shotgun (WGS) entry which is preliminary data.</text>
</comment>
<evidence type="ECO:0000313" key="2">
    <source>
        <dbReference type="Proteomes" id="UP001501319"/>
    </source>
</evidence>
<organism evidence="1 2">
    <name type="scientific">Kribbella alba</name>
    <dbReference type="NCBI Taxonomy" id="190197"/>
    <lineage>
        <taxon>Bacteria</taxon>
        <taxon>Bacillati</taxon>
        <taxon>Actinomycetota</taxon>
        <taxon>Actinomycetes</taxon>
        <taxon>Propionibacteriales</taxon>
        <taxon>Kribbellaceae</taxon>
        <taxon>Kribbella</taxon>
    </lineage>
</organism>
<proteinExistence type="predicted"/>
<name>A0ABN2F6D6_9ACTN</name>
<sequence>MLIERVRPPEAGDERAVLSGLLDFLRATVVNKVAGLTDEQAFGRPIHSTELTPAGLVKHLTGVERFWFSIDFAGSDAEWPWTEDDPHGNFPIRPGDTLAGIISAYQSECARSQEITAASSLDATAQGPDMTFNLRYAVSHLIEETARHLGHLDLLREATDGSVGE</sequence>
<dbReference type="Gene3D" id="1.20.120.450">
    <property type="entry name" value="dinb family like domain"/>
    <property type="match status" value="1"/>
</dbReference>
<reference evidence="1 2" key="1">
    <citation type="journal article" date="2019" name="Int. J. Syst. Evol. Microbiol.">
        <title>The Global Catalogue of Microorganisms (GCM) 10K type strain sequencing project: providing services to taxonomists for standard genome sequencing and annotation.</title>
        <authorList>
            <consortium name="The Broad Institute Genomics Platform"/>
            <consortium name="The Broad Institute Genome Sequencing Center for Infectious Disease"/>
            <person name="Wu L."/>
            <person name="Ma J."/>
        </authorList>
    </citation>
    <scope>NUCLEOTIDE SEQUENCE [LARGE SCALE GENOMIC DNA]</scope>
    <source>
        <strain evidence="1 2">JCM 14306</strain>
    </source>
</reference>
<accession>A0ABN2F6D6</accession>
<dbReference type="EMBL" id="BAAANE010000004">
    <property type="protein sequence ID" value="GAA1629921.1"/>
    <property type="molecule type" value="Genomic_DNA"/>
</dbReference>
<dbReference type="InterPro" id="IPR007061">
    <property type="entry name" value="MST-like"/>
</dbReference>
<evidence type="ECO:0000313" key="1">
    <source>
        <dbReference type="EMBL" id="GAA1629921.1"/>
    </source>
</evidence>
<keyword evidence="2" id="KW-1185">Reference proteome</keyword>
<dbReference type="Proteomes" id="UP001501319">
    <property type="component" value="Unassembled WGS sequence"/>
</dbReference>
<dbReference type="InterPro" id="IPR034660">
    <property type="entry name" value="DinB/YfiT-like"/>
</dbReference>
<gene>
    <name evidence="1" type="ORF">GCM10009744_17440</name>
</gene>
<dbReference type="SUPFAM" id="SSF109854">
    <property type="entry name" value="DinB/YfiT-like putative metalloenzymes"/>
    <property type="match status" value="1"/>
</dbReference>
<dbReference type="RefSeq" id="WP_344110445.1">
    <property type="nucleotide sequence ID" value="NZ_BAAANE010000004.1"/>
</dbReference>